<evidence type="ECO:0000313" key="2">
    <source>
        <dbReference type="EMBL" id="EAK6720194.1"/>
    </source>
</evidence>
<reference evidence="2" key="1">
    <citation type="submission" date="2018-05" db="EMBL/GenBank/DDBJ databases">
        <authorList>
            <consortium name="GenomeTrakr network: Whole genome sequencing for foodborne pathogen traceback"/>
        </authorList>
    </citation>
    <scope>NUCLEOTIDE SEQUENCE</scope>
    <source>
        <strain evidence="2">NC_C3488</strain>
        <strain evidence="3">NC_C3748</strain>
    </source>
</reference>
<comment type="caution">
    <text evidence="2">The sequence shown here is derived from an EMBL/GenBank/DDBJ whole genome shotgun (WGS) entry which is preliminary data.</text>
</comment>
<sequence length="155" mass="17982">MSKTNTRPSEKNKMHKAIETWFTKIYLNKIIHKEKNDKLFINITSCLAFILSIYGKTDENKSKMTPAVIAHINTTKNTFTAKLKRVKNHESIIDLQAKYPKLDIVSAYQFLTLKDKFKITKSEIQDFETLIDILSKNAQKSKNNPKTIKTLKKSF</sequence>
<protein>
    <submittedName>
        <fullName evidence="2">Uncharacterized protein</fullName>
    </submittedName>
</protein>
<dbReference type="EMBL" id="AACGFG010000025">
    <property type="protein sequence ID" value="EAK4359091.1"/>
    <property type="molecule type" value="Genomic_DNA"/>
</dbReference>
<evidence type="ECO:0000313" key="1">
    <source>
        <dbReference type="EMBL" id="EAK4359091.1"/>
    </source>
</evidence>
<evidence type="ECO:0000313" key="3">
    <source>
        <dbReference type="EMBL" id="EAL6104575.1"/>
    </source>
</evidence>
<reference evidence="1 4" key="2">
    <citation type="submission" date="2018-06" db="EMBL/GenBank/DDBJ databases">
        <authorList>
            <consortium name="NARMS: The National Antimicrobial Resistance Monitoring System"/>
        </authorList>
    </citation>
    <scope>NUCLEOTIDE SEQUENCE [LARGE SCALE GENOMIC DNA]</scope>
    <source>
        <strain evidence="1 4">FSIS11807978</strain>
    </source>
</reference>
<gene>
    <name evidence="1" type="ORF">C6T04_09315</name>
    <name evidence="2" type="ORF">CRL21_08385</name>
    <name evidence="3" type="ORF">CYC04_08620</name>
</gene>
<dbReference type="RefSeq" id="WP_002782551.1">
    <property type="nucleotide sequence ID" value="NZ_CP044176.1"/>
</dbReference>
<name>A0A5T0VYZ5_CAMCO</name>
<evidence type="ECO:0000313" key="4">
    <source>
        <dbReference type="Proteomes" id="UP000365807"/>
    </source>
</evidence>
<dbReference type="AlphaFoldDB" id="A0A5T0VYZ5"/>
<dbReference type="Proteomes" id="UP000365807">
    <property type="component" value="Unassembled WGS sequence"/>
</dbReference>
<organism evidence="2">
    <name type="scientific">Campylobacter coli</name>
    <dbReference type="NCBI Taxonomy" id="195"/>
    <lineage>
        <taxon>Bacteria</taxon>
        <taxon>Pseudomonadati</taxon>
        <taxon>Campylobacterota</taxon>
        <taxon>Epsilonproteobacteria</taxon>
        <taxon>Campylobacterales</taxon>
        <taxon>Campylobacteraceae</taxon>
        <taxon>Campylobacter</taxon>
    </lineage>
</organism>
<proteinExistence type="predicted"/>
<dbReference type="EMBL" id="AACPRT010000055">
    <property type="protein sequence ID" value="EAL6104575.1"/>
    <property type="molecule type" value="Genomic_DNA"/>
</dbReference>
<accession>A0A5T0VYZ5</accession>
<dbReference type="EMBL" id="AACIFC010000094">
    <property type="protein sequence ID" value="EAK6720194.1"/>
    <property type="molecule type" value="Genomic_DNA"/>
</dbReference>